<dbReference type="Proteomes" id="UP000027456">
    <property type="component" value="Unassembled WGS sequence"/>
</dbReference>
<dbReference type="HOGENOM" id="CLU_655777_0_0_1"/>
<accession>A0A074RJB8</accession>
<sequence length="384" mass="42955">MPTDPPPSYDETLISDLSEETKEEIRAAVITELNKPETTIKIVEEVSELANKTAEIQSLFQEILVSLGQFTYTGVNFRDKWETIYEDFRALLKTSIKEATIASALIDKFVDTVIPVMKSVKGEDDEKHMKVAIKLAQKFLKDCDDTMVDAGRTDPIDRIHKIATTESEAFKEFEKKITDFQVEFTSYVEGYKGRVAAEVQVIQILQSEIESIRNKLSWLELGIMGAAILTGVIGASVVIMAAFPVVGKIILGLSVIALGLQSFAHNKLSAELREKEDQLTEAKNKLARLGEEQTTALNLKAHLATEKGPLLNIIANINSFGAFWDTIVVDAKKLHKILKDISEQEPDQFTEFQTYLTRSEAYYKPIQAGLQAYITHDMLTNFGQ</sequence>
<evidence type="ECO:0000313" key="4">
    <source>
        <dbReference type="Proteomes" id="UP000027456"/>
    </source>
</evidence>
<keyword evidence="2" id="KW-1133">Transmembrane helix</keyword>
<keyword evidence="2" id="KW-0472">Membrane</keyword>
<gene>
    <name evidence="3" type="ORF">V565_165000</name>
</gene>
<feature type="transmembrane region" description="Helical" evidence="2">
    <location>
        <begin position="221"/>
        <end position="243"/>
    </location>
</feature>
<proteinExistence type="predicted"/>
<dbReference type="AlphaFoldDB" id="A0A074RJB8"/>
<protein>
    <submittedName>
        <fullName evidence="3">Putative transmembrane protein</fullName>
    </submittedName>
</protein>
<evidence type="ECO:0000313" key="3">
    <source>
        <dbReference type="EMBL" id="KEP47186.1"/>
    </source>
</evidence>
<keyword evidence="4" id="KW-1185">Reference proteome</keyword>
<evidence type="ECO:0000256" key="2">
    <source>
        <dbReference type="SAM" id="Phobius"/>
    </source>
</evidence>
<keyword evidence="1" id="KW-0175">Coiled coil</keyword>
<keyword evidence="2 3" id="KW-0812">Transmembrane</keyword>
<dbReference type="SUPFAM" id="SSF58100">
    <property type="entry name" value="Bacterial hemolysins"/>
    <property type="match status" value="1"/>
</dbReference>
<name>A0A074RJB8_9AGAM</name>
<evidence type="ECO:0000256" key="1">
    <source>
        <dbReference type="SAM" id="Coils"/>
    </source>
</evidence>
<feature type="coiled-coil region" evidence="1">
    <location>
        <begin position="265"/>
        <end position="292"/>
    </location>
</feature>
<dbReference type="OrthoDB" id="3167324at2759"/>
<reference evidence="3 4" key="1">
    <citation type="submission" date="2013-12" db="EMBL/GenBank/DDBJ databases">
        <authorList>
            <person name="Cubeta M."/>
            <person name="Pakala S."/>
            <person name="Fedorova N."/>
            <person name="Thomas E."/>
            <person name="Dean R."/>
            <person name="Jabaji S."/>
            <person name="Neate S."/>
            <person name="Toda T."/>
            <person name="Tavantzis S."/>
            <person name="Vilgalys R."/>
            <person name="Bharathan N."/>
            <person name="Pakala S."/>
            <person name="Losada L.S."/>
            <person name="Zafar N."/>
            <person name="Nierman W."/>
        </authorList>
    </citation>
    <scope>NUCLEOTIDE SEQUENCE [LARGE SCALE GENOMIC DNA]</scope>
    <source>
        <strain evidence="3 4">123E</strain>
    </source>
</reference>
<dbReference type="Gene3D" id="1.20.1170.10">
    <property type="match status" value="1"/>
</dbReference>
<comment type="caution">
    <text evidence="3">The sequence shown here is derived from an EMBL/GenBank/DDBJ whole genome shotgun (WGS) entry which is preliminary data.</text>
</comment>
<organism evidence="3 4">
    <name type="scientific">Rhizoctonia solani 123E</name>
    <dbReference type="NCBI Taxonomy" id="1423351"/>
    <lineage>
        <taxon>Eukaryota</taxon>
        <taxon>Fungi</taxon>
        <taxon>Dikarya</taxon>
        <taxon>Basidiomycota</taxon>
        <taxon>Agaricomycotina</taxon>
        <taxon>Agaricomycetes</taxon>
        <taxon>Cantharellales</taxon>
        <taxon>Ceratobasidiaceae</taxon>
        <taxon>Rhizoctonia</taxon>
    </lineage>
</organism>
<dbReference type="EMBL" id="AZST01000815">
    <property type="protein sequence ID" value="KEP47186.1"/>
    <property type="molecule type" value="Genomic_DNA"/>
</dbReference>